<evidence type="ECO:0000313" key="3">
    <source>
        <dbReference type="Proteomes" id="UP000092993"/>
    </source>
</evidence>
<comment type="caution">
    <text evidence="2">The sequence shown here is derived from an EMBL/GenBank/DDBJ whole genome shotgun (WGS) entry which is preliminary data.</text>
</comment>
<reference evidence="2 3" key="1">
    <citation type="submission" date="2016-03" db="EMBL/GenBank/DDBJ databases">
        <title>Whole genome sequencing of Grifola frondosa 9006-11.</title>
        <authorList>
            <person name="Min B."/>
            <person name="Park H."/>
            <person name="Kim J.-G."/>
            <person name="Cho H."/>
            <person name="Oh Y.-L."/>
            <person name="Kong W.-S."/>
            <person name="Choi I.-G."/>
        </authorList>
    </citation>
    <scope>NUCLEOTIDE SEQUENCE [LARGE SCALE GENOMIC DNA]</scope>
    <source>
        <strain evidence="2 3">9006-11</strain>
    </source>
</reference>
<accession>A0A1C7LW05</accession>
<evidence type="ECO:0000313" key="2">
    <source>
        <dbReference type="EMBL" id="OBZ68921.1"/>
    </source>
</evidence>
<organism evidence="2 3">
    <name type="scientific">Grifola frondosa</name>
    <name type="common">Maitake</name>
    <name type="synonym">Polyporus frondosus</name>
    <dbReference type="NCBI Taxonomy" id="5627"/>
    <lineage>
        <taxon>Eukaryota</taxon>
        <taxon>Fungi</taxon>
        <taxon>Dikarya</taxon>
        <taxon>Basidiomycota</taxon>
        <taxon>Agaricomycotina</taxon>
        <taxon>Agaricomycetes</taxon>
        <taxon>Polyporales</taxon>
        <taxon>Grifolaceae</taxon>
        <taxon>Grifola</taxon>
    </lineage>
</organism>
<sequence>MSHQHANTSAFAAVVETARSQSRQRNREARKTVALNHPPTRRRCPRIADENAPPPSSSYECSILLPTPSLTQDSQICGPSRRAANQLPAVPGGSFLHYSPSIRVLARMFRTLNLQQAHHGPQPIMKSAEINTERTWISLMVVSGTASNVDKDKSTFDILAAQYVQQLKKNGHFPTQITIADSKHFGTKKLLPYTEGVTGTVCGELIGADRRGGEGNNQMHVERFRLMLENVVYFGRAAPAFPCLIPQFLLPLQTVFIAG</sequence>
<feature type="compositionally biased region" description="Polar residues" evidence="1">
    <location>
        <begin position="1"/>
        <end position="10"/>
    </location>
</feature>
<protein>
    <submittedName>
        <fullName evidence="2">Uncharacterized protein</fullName>
    </submittedName>
</protein>
<dbReference type="AlphaFoldDB" id="A0A1C7LW05"/>
<gene>
    <name evidence="2" type="ORF">A0H81_11057</name>
</gene>
<feature type="region of interest" description="Disordered" evidence="1">
    <location>
        <begin position="1"/>
        <end position="55"/>
    </location>
</feature>
<dbReference type="EMBL" id="LUGG01000019">
    <property type="protein sequence ID" value="OBZ68921.1"/>
    <property type="molecule type" value="Genomic_DNA"/>
</dbReference>
<dbReference type="OrthoDB" id="2803498at2759"/>
<dbReference type="STRING" id="5627.A0A1C7LW05"/>
<keyword evidence="3" id="KW-1185">Reference proteome</keyword>
<dbReference type="Proteomes" id="UP000092993">
    <property type="component" value="Unassembled WGS sequence"/>
</dbReference>
<name>A0A1C7LW05_GRIFR</name>
<evidence type="ECO:0000256" key="1">
    <source>
        <dbReference type="SAM" id="MobiDB-lite"/>
    </source>
</evidence>
<proteinExistence type="predicted"/>